<dbReference type="EMBL" id="FZOA01000004">
    <property type="protein sequence ID" value="SNR81954.1"/>
    <property type="molecule type" value="Genomic_DNA"/>
</dbReference>
<sequence length="236" mass="26471">MKRLSRRVKRHFNMPNRRVAIKSHRAWYWQVVAALILVTLGYALAFWQLTMVGHVLNPSVGMKAVAQPTFKNQELLAKVVFAERQLQVQKAAQENLASELATVQEESIKLKESLAFYQSILEEIPGGDQVRLSQLKVEKGKQSGQYAYDLVLSQQGTHSKPVQGSIQLILHGSKSDGQQQVALPLKSQIKVNFRYYQRLDGSFNVPEDMNAEAIEIGFVASGTKQPAVSQKINLPE</sequence>
<feature type="coiled-coil region" evidence="1">
    <location>
        <begin position="72"/>
        <end position="106"/>
    </location>
</feature>
<gene>
    <name evidence="2" type="ORF">SAMN05192560_1278</name>
</gene>
<accession>A0A238ZH23</accession>
<dbReference type="Proteomes" id="UP000198305">
    <property type="component" value="Unassembled WGS sequence"/>
</dbReference>
<proteinExistence type="predicted"/>
<reference evidence="3" key="1">
    <citation type="submission" date="2017-06" db="EMBL/GenBank/DDBJ databases">
        <authorList>
            <person name="Varghese N."/>
            <person name="Submissions S."/>
        </authorList>
    </citation>
    <scope>NUCLEOTIDE SEQUENCE [LARGE SCALE GENOMIC DNA]</scope>
    <source>
        <strain evidence="3">Ca-68</strain>
    </source>
</reference>
<protein>
    <submittedName>
        <fullName evidence="2">Uncharacterized protein</fullName>
    </submittedName>
</protein>
<dbReference type="Pfam" id="PF20567">
    <property type="entry name" value="DUF6776"/>
    <property type="match status" value="1"/>
</dbReference>
<evidence type="ECO:0000313" key="3">
    <source>
        <dbReference type="Proteomes" id="UP000198305"/>
    </source>
</evidence>
<keyword evidence="3" id="KW-1185">Reference proteome</keyword>
<dbReference type="AlphaFoldDB" id="A0A238ZH23"/>
<evidence type="ECO:0000313" key="2">
    <source>
        <dbReference type="EMBL" id="SNR81954.1"/>
    </source>
</evidence>
<evidence type="ECO:0000256" key="1">
    <source>
        <dbReference type="SAM" id="Coils"/>
    </source>
</evidence>
<organism evidence="2 3">
    <name type="scientific">Methylobacillus rhizosphaerae</name>
    <dbReference type="NCBI Taxonomy" id="551994"/>
    <lineage>
        <taxon>Bacteria</taxon>
        <taxon>Pseudomonadati</taxon>
        <taxon>Pseudomonadota</taxon>
        <taxon>Betaproteobacteria</taxon>
        <taxon>Nitrosomonadales</taxon>
        <taxon>Methylophilaceae</taxon>
        <taxon>Methylobacillus</taxon>
    </lineage>
</organism>
<keyword evidence="1" id="KW-0175">Coiled coil</keyword>
<dbReference type="InterPro" id="IPR046703">
    <property type="entry name" value="DUF6776"/>
</dbReference>
<name>A0A238ZH23_9PROT</name>